<dbReference type="SMART" id="SM00487">
    <property type="entry name" value="DEXDc"/>
    <property type="match status" value="1"/>
</dbReference>
<name>A0A518F050_9BACT</name>
<protein>
    <submittedName>
        <fullName evidence="4">RNA polymerase-associated protein RapA</fullName>
        <ecNumber evidence="4">3.6.4.-</ecNumber>
    </submittedName>
</protein>
<dbReference type="GO" id="GO:0016787">
    <property type="term" value="F:hydrolase activity"/>
    <property type="evidence" value="ECO:0007669"/>
    <property type="project" value="UniProtKB-KW"/>
</dbReference>
<dbReference type="InterPro" id="IPR014001">
    <property type="entry name" value="Helicase_ATP-bd"/>
</dbReference>
<accession>A0A518F050</accession>
<organism evidence="4 5">
    <name type="scientific">Saltatorellus ferox</name>
    <dbReference type="NCBI Taxonomy" id="2528018"/>
    <lineage>
        <taxon>Bacteria</taxon>
        <taxon>Pseudomonadati</taxon>
        <taxon>Planctomycetota</taxon>
        <taxon>Planctomycetia</taxon>
        <taxon>Planctomycetia incertae sedis</taxon>
        <taxon>Saltatorellus</taxon>
    </lineage>
</organism>
<evidence type="ECO:0000259" key="3">
    <source>
        <dbReference type="PROSITE" id="PS51194"/>
    </source>
</evidence>
<dbReference type="CDD" id="cd18793">
    <property type="entry name" value="SF2_C_SNF"/>
    <property type="match status" value="1"/>
</dbReference>
<dbReference type="InterPro" id="IPR000330">
    <property type="entry name" value="SNF2_N"/>
</dbReference>
<dbReference type="EMBL" id="CP036434">
    <property type="protein sequence ID" value="QDV09716.1"/>
    <property type="molecule type" value="Genomic_DNA"/>
</dbReference>
<dbReference type="SMART" id="SM00490">
    <property type="entry name" value="HELICc"/>
    <property type="match status" value="1"/>
</dbReference>
<dbReference type="InterPro" id="IPR022138">
    <property type="entry name" value="DUF3670"/>
</dbReference>
<feature type="domain" description="Helicase ATP-binding" evidence="2">
    <location>
        <begin position="429"/>
        <end position="591"/>
    </location>
</feature>
<evidence type="ECO:0000313" key="5">
    <source>
        <dbReference type="Proteomes" id="UP000320390"/>
    </source>
</evidence>
<dbReference type="AlphaFoldDB" id="A0A518F050"/>
<keyword evidence="1 4" id="KW-0378">Hydrolase</keyword>
<evidence type="ECO:0000259" key="2">
    <source>
        <dbReference type="PROSITE" id="PS51192"/>
    </source>
</evidence>
<reference evidence="4 5" key="1">
    <citation type="submission" date="2019-02" db="EMBL/GenBank/DDBJ databases">
        <title>Deep-cultivation of Planctomycetes and their phenomic and genomic characterization uncovers novel biology.</title>
        <authorList>
            <person name="Wiegand S."/>
            <person name="Jogler M."/>
            <person name="Boedeker C."/>
            <person name="Pinto D."/>
            <person name="Vollmers J."/>
            <person name="Rivas-Marin E."/>
            <person name="Kohn T."/>
            <person name="Peeters S.H."/>
            <person name="Heuer A."/>
            <person name="Rast P."/>
            <person name="Oberbeckmann S."/>
            <person name="Bunk B."/>
            <person name="Jeske O."/>
            <person name="Meyerdierks A."/>
            <person name="Storesund J.E."/>
            <person name="Kallscheuer N."/>
            <person name="Luecker S."/>
            <person name="Lage O.M."/>
            <person name="Pohl T."/>
            <person name="Merkel B.J."/>
            <person name="Hornburger P."/>
            <person name="Mueller R.-W."/>
            <person name="Bruemmer F."/>
            <person name="Labrenz M."/>
            <person name="Spormann A.M."/>
            <person name="Op den Camp H."/>
            <person name="Overmann J."/>
            <person name="Amann R."/>
            <person name="Jetten M.S.M."/>
            <person name="Mascher T."/>
            <person name="Medema M.H."/>
            <person name="Devos D.P."/>
            <person name="Kaster A.-K."/>
            <person name="Ovreas L."/>
            <person name="Rohde M."/>
            <person name="Galperin M.Y."/>
            <person name="Jogler C."/>
        </authorList>
    </citation>
    <scope>NUCLEOTIDE SEQUENCE [LARGE SCALE GENOMIC DNA]</scope>
    <source>
        <strain evidence="4 5">Poly30</strain>
    </source>
</reference>
<dbReference type="RefSeq" id="WP_145204566.1">
    <property type="nucleotide sequence ID" value="NZ_CP036434.1"/>
</dbReference>
<dbReference type="InterPro" id="IPR049730">
    <property type="entry name" value="SNF2/RAD54-like_C"/>
</dbReference>
<dbReference type="InterPro" id="IPR027417">
    <property type="entry name" value="P-loop_NTPase"/>
</dbReference>
<gene>
    <name evidence="4" type="primary">rapA</name>
    <name evidence="4" type="ORF">Poly30_52750</name>
</gene>
<dbReference type="Proteomes" id="UP000320390">
    <property type="component" value="Chromosome"/>
</dbReference>
<dbReference type="OrthoDB" id="9814088at2"/>
<evidence type="ECO:0000313" key="4">
    <source>
        <dbReference type="EMBL" id="QDV09716.1"/>
    </source>
</evidence>
<dbReference type="EC" id="3.6.4.-" evidence="4"/>
<dbReference type="Gene3D" id="3.40.50.300">
    <property type="entry name" value="P-loop containing nucleotide triphosphate hydrolases"/>
    <property type="match status" value="1"/>
</dbReference>
<proteinExistence type="predicted"/>
<dbReference type="PROSITE" id="PS51192">
    <property type="entry name" value="HELICASE_ATP_BIND_1"/>
    <property type="match status" value="1"/>
</dbReference>
<dbReference type="Pfam" id="PF00176">
    <property type="entry name" value="SNF2-rel_dom"/>
    <property type="match status" value="1"/>
</dbReference>
<dbReference type="InterPro" id="IPR038718">
    <property type="entry name" value="SNF2-like_sf"/>
</dbReference>
<dbReference type="InterPro" id="IPR001650">
    <property type="entry name" value="Helicase_C-like"/>
</dbReference>
<dbReference type="Pfam" id="PF00271">
    <property type="entry name" value="Helicase_C"/>
    <property type="match status" value="1"/>
</dbReference>
<dbReference type="PANTHER" id="PTHR10799">
    <property type="entry name" value="SNF2/RAD54 HELICASE FAMILY"/>
    <property type="match status" value="1"/>
</dbReference>
<keyword evidence="5" id="KW-1185">Reference proteome</keyword>
<dbReference type="GO" id="GO:0005524">
    <property type="term" value="F:ATP binding"/>
    <property type="evidence" value="ECO:0007669"/>
    <property type="project" value="InterPro"/>
</dbReference>
<dbReference type="Gene3D" id="3.40.50.10810">
    <property type="entry name" value="Tandem AAA-ATPase domain"/>
    <property type="match status" value="1"/>
</dbReference>
<dbReference type="PROSITE" id="PS51194">
    <property type="entry name" value="HELICASE_CTER"/>
    <property type="match status" value="1"/>
</dbReference>
<dbReference type="SUPFAM" id="SSF52540">
    <property type="entry name" value="P-loop containing nucleoside triphosphate hydrolases"/>
    <property type="match status" value="2"/>
</dbReference>
<sequence>MAALSTLLLDAQDLHVLPTGRLQLGVEVVKALGLPSKVAKAFAESSAAGLISLAAEVSGDDMLPPAIKYWQSFAREFLTVLCQHVGDVREPTPLPPGEALREWAEKAPPAPGSEYVSVDLLTELWTQIDEHIARHAGSLESWLRAVHPLWRMVGRVTFHLAENKRNDLFPFAFLATYTHRVSAAGTLQYLPLGRALKQYAGEKNTRALKSLLEPVQAAAKSSEFAAELLESKRVFSALAWRAPDALSFIQEAEAFEQAGIVVKVPDWWKKGRPSKVQVDLKIGEGSDARVGIDSLVSFKASLALDGETITDAEWEKILASPDNLVRLKGQWVEVDREKLGQMLQHWERAAGTGLTLTEAMRMLAGFREVGDGGLLDGAPEGGGDWLSVTAGGRLRSLLEELRQPTESEPPKALKATLRPYQKVGFQWLSLLGGLGLGACLADDMGLGKTLQVIALLTASKSKKAPPSLLVVPASLVGNWRAEFEKFAPTLKVFYAHPSQTERSLLEDVGQSSEGHHAVVTTYSMLGRLQGIDAMIWNYLVLDEAQAIKNPRTAQTKRVKAIQARAKVALTGTPVENSAADLWSLFDFLNPGLLGTSSQFADVLKRGDAYGKVRTLVSPYILRRLKIDKRVIDDLPDKVEMRTDCALTKGQAIMYRKSVESLKKELARDDLEGFERASLVLTYLMRFKQICNHPALFTGSGNFTPKDSGKFDRLGAIAAEVAARGEKMLVFTQFREMTAPIREFLDERFGRAGLVLHGGTSVKRRPKLVEQFQSDTGPPFFVISLKAGGTGLNLTAASHVVHFDRWWNPAVEDQATDRAFRIGQKRNVLVHKFVCRGTVEEKIDAIIQDKRGLAAELLESEGAEKLLTQMGDQELLDLVALNLDQAVF</sequence>
<evidence type="ECO:0000256" key="1">
    <source>
        <dbReference type="ARBA" id="ARBA00022801"/>
    </source>
</evidence>
<feature type="domain" description="Helicase C-terminal" evidence="3">
    <location>
        <begin position="712"/>
        <end position="873"/>
    </location>
</feature>
<dbReference type="Pfam" id="PF12419">
    <property type="entry name" value="DUF3670"/>
    <property type="match status" value="1"/>
</dbReference>